<dbReference type="Gene3D" id="1.10.1740.10">
    <property type="match status" value="1"/>
</dbReference>
<keyword evidence="6" id="KW-0175">Coiled coil</keyword>
<dbReference type="InterPro" id="IPR007627">
    <property type="entry name" value="RNA_pol_sigma70_r2"/>
</dbReference>
<dbReference type="Gene3D" id="1.10.10.10">
    <property type="entry name" value="Winged helix-like DNA-binding domain superfamily/Winged helix DNA-binding domain"/>
    <property type="match status" value="1"/>
</dbReference>
<dbReference type="GO" id="GO:0003677">
    <property type="term" value="F:DNA binding"/>
    <property type="evidence" value="ECO:0007669"/>
    <property type="project" value="UniProtKB-KW"/>
</dbReference>
<sequence length="191" mass="22838">MPKQTPDIHEDESLIRAYQNSGDMQVVGVLFKKYMHLVYGVCLKYFKNKEESQDAVMQIFEKLTDKLQTQEVDNFKSWLYVLSKNHCLMQLRSVKYKNQQVTKDIDSTHVESDLLMHHNDEPLLEEDLQELEKCIEELQNEQKRCIELFYLENRSYKEVEEATNYDLKKVKSYIQNGKRNLKICMEKNSER</sequence>
<evidence type="ECO:0000256" key="3">
    <source>
        <dbReference type="ARBA" id="ARBA00023082"/>
    </source>
</evidence>
<reference evidence="9" key="1">
    <citation type="submission" date="2021-01" db="EMBL/GenBank/DDBJ databases">
        <title>Fulvivirga kasyanovii gen. nov., sp nov., a novel member of the phylum Bacteroidetes isolated from seawater in a mussel farm.</title>
        <authorList>
            <person name="Zhao L.-H."/>
            <person name="Wang Z.-J."/>
        </authorList>
    </citation>
    <scope>NUCLEOTIDE SEQUENCE</scope>
    <source>
        <strain evidence="9">2943</strain>
    </source>
</reference>
<dbReference type="InterPro" id="IPR013249">
    <property type="entry name" value="RNA_pol_sigma70_r4_t2"/>
</dbReference>
<accession>A0A937F938</accession>
<proteinExistence type="inferred from homology"/>
<dbReference type="PANTHER" id="PTHR43133:SF8">
    <property type="entry name" value="RNA POLYMERASE SIGMA FACTOR HI_1459-RELATED"/>
    <property type="match status" value="1"/>
</dbReference>
<dbReference type="PANTHER" id="PTHR43133">
    <property type="entry name" value="RNA POLYMERASE ECF-TYPE SIGMA FACTO"/>
    <property type="match status" value="1"/>
</dbReference>
<evidence type="ECO:0000313" key="9">
    <source>
        <dbReference type="EMBL" id="MBL3656879.1"/>
    </source>
</evidence>
<protein>
    <submittedName>
        <fullName evidence="9">Sigma-70 family RNA polymerase sigma factor</fullName>
    </submittedName>
</protein>
<dbReference type="RefSeq" id="WP_202244675.1">
    <property type="nucleotide sequence ID" value="NZ_JAESIY010000006.1"/>
</dbReference>
<feature type="coiled-coil region" evidence="6">
    <location>
        <begin position="121"/>
        <end position="148"/>
    </location>
</feature>
<feature type="domain" description="RNA polymerase sigma-70 region 2" evidence="7">
    <location>
        <begin position="30"/>
        <end position="93"/>
    </location>
</feature>
<dbReference type="AlphaFoldDB" id="A0A937F938"/>
<evidence type="ECO:0000313" key="10">
    <source>
        <dbReference type="Proteomes" id="UP000659388"/>
    </source>
</evidence>
<feature type="domain" description="RNA polymerase sigma factor 70 region 4 type 2" evidence="8">
    <location>
        <begin position="129"/>
        <end position="181"/>
    </location>
</feature>
<evidence type="ECO:0000256" key="1">
    <source>
        <dbReference type="ARBA" id="ARBA00010641"/>
    </source>
</evidence>
<dbReference type="InterPro" id="IPR036388">
    <property type="entry name" value="WH-like_DNA-bd_sf"/>
</dbReference>
<keyword evidence="10" id="KW-1185">Reference proteome</keyword>
<dbReference type="SUPFAM" id="SSF88659">
    <property type="entry name" value="Sigma3 and sigma4 domains of RNA polymerase sigma factors"/>
    <property type="match status" value="1"/>
</dbReference>
<keyword evidence="5" id="KW-0804">Transcription</keyword>
<dbReference type="InterPro" id="IPR039425">
    <property type="entry name" value="RNA_pol_sigma-70-like"/>
</dbReference>
<evidence type="ECO:0000256" key="5">
    <source>
        <dbReference type="ARBA" id="ARBA00023163"/>
    </source>
</evidence>
<dbReference type="Proteomes" id="UP000659388">
    <property type="component" value="Unassembled WGS sequence"/>
</dbReference>
<evidence type="ECO:0000256" key="6">
    <source>
        <dbReference type="SAM" id="Coils"/>
    </source>
</evidence>
<comment type="caution">
    <text evidence="9">The sequence shown here is derived from an EMBL/GenBank/DDBJ whole genome shotgun (WGS) entry which is preliminary data.</text>
</comment>
<dbReference type="EMBL" id="JAESIY010000006">
    <property type="protein sequence ID" value="MBL3656879.1"/>
    <property type="molecule type" value="Genomic_DNA"/>
</dbReference>
<dbReference type="GO" id="GO:0016987">
    <property type="term" value="F:sigma factor activity"/>
    <property type="evidence" value="ECO:0007669"/>
    <property type="project" value="UniProtKB-KW"/>
</dbReference>
<dbReference type="GO" id="GO:0006352">
    <property type="term" value="P:DNA-templated transcription initiation"/>
    <property type="evidence" value="ECO:0007669"/>
    <property type="project" value="InterPro"/>
</dbReference>
<organism evidence="9 10">
    <name type="scientific">Fulvivirga sediminis</name>
    <dbReference type="NCBI Taxonomy" id="2803949"/>
    <lineage>
        <taxon>Bacteria</taxon>
        <taxon>Pseudomonadati</taxon>
        <taxon>Bacteroidota</taxon>
        <taxon>Cytophagia</taxon>
        <taxon>Cytophagales</taxon>
        <taxon>Fulvivirgaceae</taxon>
        <taxon>Fulvivirga</taxon>
    </lineage>
</organism>
<evidence type="ECO:0000256" key="4">
    <source>
        <dbReference type="ARBA" id="ARBA00023125"/>
    </source>
</evidence>
<evidence type="ECO:0000256" key="2">
    <source>
        <dbReference type="ARBA" id="ARBA00023015"/>
    </source>
</evidence>
<dbReference type="SUPFAM" id="SSF88946">
    <property type="entry name" value="Sigma2 domain of RNA polymerase sigma factors"/>
    <property type="match status" value="1"/>
</dbReference>
<dbReference type="Pfam" id="PF04542">
    <property type="entry name" value="Sigma70_r2"/>
    <property type="match status" value="1"/>
</dbReference>
<dbReference type="InterPro" id="IPR013324">
    <property type="entry name" value="RNA_pol_sigma_r3/r4-like"/>
</dbReference>
<keyword evidence="2" id="KW-0805">Transcription regulation</keyword>
<dbReference type="InterPro" id="IPR013325">
    <property type="entry name" value="RNA_pol_sigma_r2"/>
</dbReference>
<name>A0A937F938_9BACT</name>
<evidence type="ECO:0000259" key="7">
    <source>
        <dbReference type="Pfam" id="PF04542"/>
    </source>
</evidence>
<keyword evidence="4" id="KW-0238">DNA-binding</keyword>
<comment type="similarity">
    <text evidence="1">Belongs to the sigma-70 factor family. ECF subfamily.</text>
</comment>
<evidence type="ECO:0000259" key="8">
    <source>
        <dbReference type="Pfam" id="PF08281"/>
    </source>
</evidence>
<dbReference type="Pfam" id="PF08281">
    <property type="entry name" value="Sigma70_r4_2"/>
    <property type="match status" value="1"/>
</dbReference>
<gene>
    <name evidence="9" type="ORF">JL102_12100</name>
</gene>
<keyword evidence="3" id="KW-0731">Sigma factor</keyword>